<sequence length="170" mass="20018">MNIFVLHKDSQIAAEMLCDKHIVKMPLETAQLLCSVFLVALSNSNSLVSTTNCDIIVPYKLTHCNHPCSIWARSSRGNFNWLRKHGRALCKEYTYRYKKKHKSETVIDWCDSNKDVLIFQIDEIQDFVQALPEHYKCSDAVSAYREYYLHEKLRFARWEKCRKAPNWITI</sequence>
<dbReference type="AlphaFoldDB" id="A0A0F3MMK0"/>
<dbReference type="PATRIC" id="fig|1359168.3.peg.1040"/>
<dbReference type="STRING" id="1359168.OCHUTO_0284"/>
<organism evidence="1 2">
    <name type="scientific">Orientia chuto str. Dubai</name>
    <dbReference type="NCBI Taxonomy" id="1359168"/>
    <lineage>
        <taxon>Bacteria</taxon>
        <taxon>Pseudomonadati</taxon>
        <taxon>Pseudomonadota</taxon>
        <taxon>Alphaproteobacteria</taxon>
        <taxon>Rickettsiales</taxon>
        <taxon>Rickettsiaceae</taxon>
        <taxon>Rickettsieae</taxon>
        <taxon>Orientia</taxon>
    </lineage>
</organism>
<dbReference type="Proteomes" id="UP000033616">
    <property type="component" value="Unassembled WGS sequence"/>
</dbReference>
<comment type="caution">
    <text evidence="1">The sequence shown here is derived from an EMBL/GenBank/DDBJ whole genome shotgun (WGS) entry which is preliminary data.</text>
</comment>
<protein>
    <submittedName>
        <fullName evidence="1">Uncharacterized protein</fullName>
    </submittedName>
</protein>
<evidence type="ECO:0000313" key="2">
    <source>
        <dbReference type="Proteomes" id="UP000033616"/>
    </source>
</evidence>
<keyword evidence="2" id="KW-1185">Reference proteome</keyword>
<reference evidence="1 2" key="1">
    <citation type="submission" date="2015-02" db="EMBL/GenBank/DDBJ databases">
        <title>Genome Sequencing of Rickettsiales.</title>
        <authorList>
            <person name="Daugherty S.C."/>
            <person name="Su Q."/>
            <person name="Abolude K."/>
            <person name="Beier-Sexton M."/>
            <person name="Carlyon J.A."/>
            <person name="Carter R."/>
            <person name="Day N.P."/>
            <person name="Dumler S.J."/>
            <person name="Dyachenko V."/>
            <person name="Godinez A."/>
            <person name="Kurtti T.J."/>
            <person name="Lichay M."/>
            <person name="Mullins K.E."/>
            <person name="Ott S."/>
            <person name="Pappas-Brown V."/>
            <person name="Paris D.H."/>
            <person name="Patel P."/>
            <person name="Richards A.L."/>
            <person name="Sadzewicz L."/>
            <person name="Sears K."/>
            <person name="Seidman D."/>
            <person name="Sengamalay N."/>
            <person name="Stenos J."/>
            <person name="Tallon L.J."/>
            <person name="Vincent G."/>
            <person name="Fraser C.M."/>
            <person name="Munderloh U."/>
            <person name="Dunning-Hotopp J.C."/>
        </authorList>
    </citation>
    <scope>NUCLEOTIDE SEQUENCE [LARGE SCALE GENOMIC DNA]</scope>
    <source>
        <strain evidence="1 2">Fuller</strain>
    </source>
</reference>
<dbReference type="EMBL" id="LANP01000005">
    <property type="protein sequence ID" value="KJV56886.1"/>
    <property type="molecule type" value="Genomic_DNA"/>
</dbReference>
<dbReference type="OrthoDB" id="7348899at2"/>
<name>A0A0F3MMK0_9RICK</name>
<proteinExistence type="predicted"/>
<dbReference type="InterPro" id="IPR004260">
    <property type="entry name" value="Pyr-dimer_DNA_glycosylase"/>
</dbReference>
<dbReference type="Pfam" id="PF03013">
    <property type="entry name" value="Pyr_excise"/>
    <property type="match status" value="1"/>
</dbReference>
<accession>A0A0F3MMK0</accession>
<dbReference type="RefSeq" id="WP_045797052.1">
    <property type="nucleotide sequence ID" value="NZ_LANP01000005.1"/>
</dbReference>
<evidence type="ECO:0000313" key="1">
    <source>
        <dbReference type="EMBL" id="KJV56886.1"/>
    </source>
</evidence>
<gene>
    <name evidence="1" type="ORF">OCHUTO_0284</name>
</gene>